<dbReference type="GO" id="GO:0016614">
    <property type="term" value="F:oxidoreductase activity, acting on CH-OH group of donors"/>
    <property type="evidence" value="ECO:0007669"/>
    <property type="project" value="InterPro"/>
</dbReference>
<dbReference type="InterPro" id="IPR007867">
    <property type="entry name" value="GMC_OxRtase_C"/>
</dbReference>
<dbReference type="KEGG" id="bfo:118417464"/>
<dbReference type="GeneID" id="118417464"/>
<organism evidence="3 4">
    <name type="scientific">Branchiostoma floridae</name>
    <name type="common">Florida lancelet</name>
    <name type="synonym">Amphioxus</name>
    <dbReference type="NCBI Taxonomy" id="7739"/>
    <lineage>
        <taxon>Eukaryota</taxon>
        <taxon>Metazoa</taxon>
        <taxon>Chordata</taxon>
        <taxon>Cephalochordata</taxon>
        <taxon>Leptocardii</taxon>
        <taxon>Amphioxiformes</taxon>
        <taxon>Branchiostomatidae</taxon>
        <taxon>Branchiostoma</taxon>
    </lineage>
</organism>
<gene>
    <name evidence="4" type="primary">LOC118417464</name>
</gene>
<comment type="similarity">
    <text evidence="1">Belongs to the GMC oxidoreductase family.</text>
</comment>
<dbReference type="PANTHER" id="PTHR11552">
    <property type="entry name" value="GLUCOSE-METHANOL-CHOLINE GMC OXIDOREDUCTASE"/>
    <property type="match status" value="1"/>
</dbReference>
<dbReference type="OMA" id="WNGFVIS"/>
<evidence type="ECO:0000313" key="4">
    <source>
        <dbReference type="RefSeq" id="XP_035678923.1"/>
    </source>
</evidence>
<dbReference type="InterPro" id="IPR036188">
    <property type="entry name" value="FAD/NAD-bd_sf"/>
</dbReference>
<dbReference type="GO" id="GO:0050660">
    <property type="term" value="F:flavin adenine dinucleotide binding"/>
    <property type="evidence" value="ECO:0007669"/>
    <property type="project" value="InterPro"/>
</dbReference>
<dbReference type="AlphaFoldDB" id="A0A9J7LC73"/>
<dbReference type="InterPro" id="IPR012132">
    <property type="entry name" value="GMC_OxRdtase"/>
</dbReference>
<sequence length="108" mass="11661">MNRRDVQSAKDIDAYVRQHAKCGYHPSCTCKMGAESDAMAVVDAETRVFGLENLRVVDASVMPSIVSGNLNAPTIMVAEKAADIIKGEPPLPKSTAAVYRPETLDAQR</sequence>
<reference evidence="4" key="2">
    <citation type="submission" date="2025-08" db="UniProtKB">
        <authorList>
            <consortium name="RefSeq"/>
        </authorList>
    </citation>
    <scope>IDENTIFICATION</scope>
    <source>
        <strain evidence="4">S238N-H82</strain>
        <tissue evidence="4">Testes</tissue>
    </source>
</reference>
<accession>A0A9J7LC73</accession>
<evidence type="ECO:0000313" key="3">
    <source>
        <dbReference type="Proteomes" id="UP000001554"/>
    </source>
</evidence>
<dbReference type="Proteomes" id="UP000001554">
    <property type="component" value="Chromosome 6"/>
</dbReference>
<dbReference type="Pfam" id="PF05199">
    <property type="entry name" value="GMC_oxred_C"/>
    <property type="match status" value="1"/>
</dbReference>
<name>A0A9J7LC73_BRAFL</name>
<dbReference type="SUPFAM" id="SSF51905">
    <property type="entry name" value="FAD/NAD(P)-binding domain"/>
    <property type="match status" value="1"/>
</dbReference>
<dbReference type="PANTHER" id="PTHR11552:SF147">
    <property type="entry name" value="CHOLINE DEHYDROGENASE, MITOCHONDRIAL"/>
    <property type="match status" value="1"/>
</dbReference>
<feature type="domain" description="Glucose-methanol-choline oxidoreductase C-terminal" evidence="2">
    <location>
        <begin position="5"/>
        <end position="78"/>
    </location>
</feature>
<evidence type="ECO:0000259" key="2">
    <source>
        <dbReference type="Pfam" id="PF05199"/>
    </source>
</evidence>
<evidence type="ECO:0000256" key="1">
    <source>
        <dbReference type="ARBA" id="ARBA00010790"/>
    </source>
</evidence>
<dbReference type="OrthoDB" id="269227at2759"/>
<dbReference type="Gene3D" id="3.50.50.60">
    <property type="entry name" value="FAD/NAD(P)-binding domain"/>
    <property type="match status" value="1"/>
</dbReference>
<dbReference type="Gene3D" id="3.30.560.10">
    <property type="entry name" value="Glucose Oxidase, domain 3"/>
    <property type="match status" value="1"/>
</dbReference>
<reference evidence="3" key="1">
    <citation type="journal article" date="2020" name="Nat. Ecol. Evol.">
        <title>Deeply conserved synteny resolves early events in vertebrate evolution.</title>
        <authorList>
            <person name="Simakov O."/>
            <person name="Marletaz F."/>
            <person name="Yue J.X."/>
            <person name="O'Connell B."/>
            <person name="Jenkins J."/>
            <person name="Brandt A."/>
            <person name="Calef R."/>
            <person name="Tung C.H."/>
            <person name="Huang T.K."/>
            <person name="Schmutz J."/>
            <person name="Satoh N."/>
            <person name="Yu J.K."/>
            <person name="Putnam N.H."/>
            <person name="Green R.E."/>
            <person name="Rokhsar D.S."/>
        </authorList>
    </citation>
    <scope>NUCLEOTIDE SEQUENCE [LARGE SCALE GENOMIC DNA]</scope>
    <source>
        <strain evidence="3">S238N-H82</strain>
    </source>
</reference>
<dbReference type="RefSeq" id="XP_035678923.1">
    <property type="nucleotide sequence ID" value="XM_035823030.1"/>
</dbReference>
<protein>
    <submittedName>
        <fullName evidence="4">Choline dehydrogenase, mitochondrial-like</fullName>
    </submittedName>
</protein>
<proteinExistence type="inferred from homology"/>
<keyword evidence="3" id="KW-1185">Reference proteome</keyword>